<evidence type="ECO:0000313" key="8">
    <source>
        <dbReference type="Proteomes" id="UP000182769"/>
    </source>
</evidence>
<dbReference type="STRING" id="1137284.GCA_001418205_01227"/>
<keyword evidence="8" id="KW-1185">Reference proteome</keyword>
<dbReference type="Gene3D" id="3.40.50.2300">
    <property type="match status" value="1"/>
</dbReference>
<reference evidence="8" key="1">
    <citation type="submission" date="2015-08" db="EMBL/GenBank/DDBJ databases">
        <authorList>
            <person name="Varghese N."/>
        </authorList>
    </citation>
    <scope>NUCLEOTIDE SEQUENCE [LARGE SCALE GENOMIC DNA]</scope>
    <source>
        <strain evidence="8">JCM 18476</strain>
    </source>
</reference>
<dbReference type="RefSeq" id="WP_055462336.1">
    <property type="nucleotide sequence ID" value="NZ_CYHG01000003.1"/>
</dbReference>
<dbReference type="InterPro" id="IPR001789">
    <property type="entry name" value="Sig_transdc_resp-reg_receiver"/>
</dbReference>
<feature type="domain" description="Response regulatory" evidence="5">
    <location>
        <begin position="2"/>
        <end position="123"/>
    </location>
</feature>
<feature type="modified residue" description="4-aspartylphosphate" evidence="4">
    <location>
        <position position="53"/>
    </location>
</feature>
<accession>A0A0K6IJ51</accession>
<dbReference type="PANTHER" id="PTHR45138:SF9">
    <property type="entry name" value="DIGUANYLATE CYCLASE DGCM-RELATED"/>
    <property type="match status" value="1"/>
</dbReference>
<protein>
    <recommendedName>
        <fullName evidence="2">diguanylate cyclase</fullName>
        <ecNumber evidence="2">2.7.7.65</ecNumber>
    </recommendedName>
</protein>
<dbReference type="PROSITE" id="PS50887">
    <property type="entry name" value="GGDEF"/>
    <property type="match status" value="1"/>
</dbReference>
<feature type="domain" description="GGDEF" evidence="6">
    <location>
        <begin position="173"/>
        <end position="305"/>
    </location>
</feature>
<proteinExistence type="predicted"/>
<dbReference type="Gene3D" id="3.30.70.270">
    <property type="match status" value="1"/>
</dbReference>
<dbReference type="Proteomes" id="UP000182769">
    <property type="component" value="Unassembled WGS sequence"/>
</dbReference>
<dbReference type="Pfam" id="PF00990">
    <property type="entry name" value="GGDEF"/>
    <property type="match status" value="1"/>
</dbReference>
<dbReference type="PANTHER" id="PTHR45138">
    <property type="entry name" value="REGULATORY COMPONENTS OF SENSORY TRANSDUCTION SYSTEM"/>
    <property type="match status" value="1"/>
</dbReference>
<dbReference type="GO" id="GO:0052621">
    <property type="term" value="F:diguanylate cyclase activity"/>
    <property type="evidence" value="ECO:0007669"/>
    <property type="project" value="UniProtKB-EC"/>
</dbReference>
<dbReference type="SUPFAM" id="SSF52172">
    <property type="entry name" value="CheY-like"/>
    <property type="match status" value="1"/>
</dbReference>
<comment type="catalytic activity">
    <reaction evidence="3">
        <text>2 GTP = 3',3'-c-di-GMP + 2 diphosphate</text>
        <dbReference type="Rhea" id="RHEA:24898"/>
        <dbReference type="ChEBI" id="CHEBI:33019"/>
        <dbReference type="ChEBI" id="CHEBI:37565"/>
        <dbReference type="ChEBI" id="CHEBI:58805"/>
        <dbReference type="EC" id="2.7.7.65"/>
    </reaction>
</comment>
<evidence type="ECO:0000259" key="5">
    <source>
        <dbReference type="PROSITE" id="PS50110"/>
    </source>
</evidence>
<dbReference type="SMART" id="SM00267">
    <property type="entry name" value="GGDEF"/>
    <property type="match status" value="1"/>
</dbReference>
<comment type="cofactor">
    <cofactor evidence="1">
        <name>Mg(2+)</name>
        <dbReference type="ChEBI" id="CHEBI:18420"/>
    </cofactor>
</comment>
<dbReference type="InterPro" id="IPR050469">
    <property type="entry name" value="Diguanylate_Cyclase"/>
</dbReference>
<dbReference type="EC" id="2.7.7.65" evidence="2"/>
<dbReference type="Pfam" id="PF00072">
    <property type="entry name" value="Response_reg"/>
    <property type="match status" value="1"/>
</dbReference>
<evidence type="ECO:0000256" key="1">
    <source>
        <dbReference type="ARBA" id="ARBA00001946"/>
    </source>
</evidence>
<dbReference type="CDD" id="cd01949">
    <property type="entry name" value="GGDEF"/>
    <property type="match status" value="1"/>
</dbReference>
<dbReference type="OrthoDB" id="9812260at2"/>
<dbReference type="InterPro" id="IPR029787">
    <property type="entry name" value="Nucleotide_cyclase"/>
</dbReference>
<dbReference type="NCBIfam" id="TIGR00254">
    <property type="entry name" value="GGDEF"/>
    <property type="match status" value="1"/>
</dbReference>
<dbReference type="SMART" id="SM00448">
    <property type="entry name" value="REC"/>
    <property type="match status" value="1"/>
</dbReference>
<dbReference type="EMBL" id="CYHG01000003">
    <property type="protein sequence ID" value="CUB03377.1"/>
    <property type="molecule type" value="Genomic_DNA"/>
</dbReference>
<gene>
    <name evidence="7" type="ORF">Ga0061065_103228</name>
</gene>
<dbReference type="GO" id="GO:0000160">
    <property type="term" value="P:phosphorelay signal transduction system"/>
    <property type="evidence" value="ECO:0007669"/>
    <property type="project" value="InterPro"/>
</dbReference>
<keyword evidence="4" id="KW-0597">Phosphoprotein</keyword>
<dbReference type="InterPro" id="IPR043128">
    <property type="entry name" value="Rev_trsase/Diguanyl_cyclase"/>
</dbReference>
<evidence type="ECO:0000259" key="6">
    <source>
        <dbReference type="PROSITE" id="PS50887"/>
    </source>
</evidence>
<dbReference type="InterPro" id="IPR011006">
    <property type="entry name" value="CheY-like_superfamily"/>
</dbReference>
<evidence type="ECO:0000256" key="2">
    <source>
        <dbReference type="ARBA" id="ARBA00012528"/>
    </source>
</evidence>
<dbReference type="SUPFAM" id="SSF55073">
    <property type="entry name" value="Nucleotide cyclase"/>
    <property type="match status" value="1"/>
</dbReference>
<dbReference type="AlphaFoldDB" id="A0A0K6IJ51"/>
<organism evidence="7 8">
    <name type="scientific">Marinomonas fungiae</name>
    <dbReference type="NCBI Taxonomy" id="1137284"/>
    <lineage>
        <taxon>Bacteria</taxon>
        <taxon>Pseudomonadati</taxon>
        <taxon>Pseudomonadota</taxon>
        <taxon>Gammaproteobacteria</taxon>
        <taxon>Oceanospirillales</taxon>
        <taxon>Oceanospirillaceae</taxon>
        <taxon>Marinomonas</taxon>
    </lineage>
</organism>
<evidence type="ECO:0000256" key="3">
    <source>
        <dbReference type="ARBA" id="ARBA00034247"/>
    </source>
</evidence>
<name>A0A0K6IJ51_9GAMM</name>
<evidence type="ECO:0000256" key="4">
    <source>
        <dbReference type="PROSITE-ProRule" id="PRU00169"/>
    </source>
</evidence>
<sequence>MKILIAEDAPSDRMLLRLHLEKLGHQVSEVSDGAELVEYFFEHSAEYDLLVVDLNMPNKTGVEAVNQIRAFQGGYDANWVPIIILSGSESDSDILRCIEAGADAYLIKPIQHKVLAAKLMAMTRLADMRKRLIAMNARLEALSTTDYLTNLPNRRAFEKNLQDEMAKSDRYEQSLCVAVIDIDHFKQINDTYGHEGGDVVLKELSRRLEKDKRAGDQFGRIGGEEFGLCLPYTDLENALIACERYRQLLTQEPYLYGDRRINLTVSIGLCEFTSENNQLELIKQADAALYKAKRTGRDRVVVMGVDNN</sequence>
<dbReference type="PROSITE" id="PS50110">
    <property type="entry name" value="RESPONSE_REGULATORY"/>
    <property type="match status" value="1"/>
</dbReference>
<dbReference type="FunFam" id="3.30.70.270:FF:000001">
    <property type="entry name" value="Diguanylate cyclase domain protein"/>
    <property type="match status" value="1"/>
</dbReference>
<dbReference type="InterPro" id="IPR000160">
    <property type="entry name" value="GGDEF_dom"/>
</dbReference>
<evidence type="ECO:0000313" key="7">
    <source>
        <dbReference type="EMBL" id="CUB03377.1"/>
    </source>
</evidence>
<dbReference type="CDD" id="cd17546">
    <property type="entry name" value="REC_hyHK_CKI1_RcsC-like"/>
    <property type="match status" value="1"/>
</dbReference>